<proteinExistence type="predicted"/>
<evidence type="ECO:0000313" key="2">
    <source>
        <dbReference type="Proteomes" id="UP000233837"/>
    </source>
</evidence>
<evidence type="ECO:0000313" key="1">
    <source>
        <dbReference type="EMBL" id="PKU73345.1"/>
    </source>
</evidence>
<dbReference type="EMBL" id="KZ502753">
    <property type="protein sequence ID" value="PKU73345.1"/>
    <property type="molecule type" value="Genomic_DNA"/>
</dbReference>
<gene>
    <name evidence="1" type="primary">GAM1</name>
    <name evidence="1" type="ORF">MA16_Dca011035</name>
</gene>
<sequence>MPSHGLGYYTGSFLNPQGDHVKQTWESKTSFLGSHFGLNNMVTTFEDLSSLNYEPIYLNPSIGYPYDPDPKSKKNLTSFNCPILSNPTLSNGNFSSSMLLPGAVKMDLPSLQSTEADYNDWNTSASLFTSSYDAVDSYIQSPENVSVQSDCASPKNKGLLEYLVHESKAISIGKKQSLEKSFDDTITGNITVKLKEIRDPTSPFCLSTVSLFNECSAKKDKCAPNLPDFLRPDVLLGSGWFIGNSRSAIDSISGPLCENLREVRVPVPTGISSMASLESYPWTNMPRVSQMSELQ</sequence>
<dbReference type="STRING" id="906689.A0A2I0WCF7"/>
<dbReference type="AlphaFoldDB" id="A0A2I0WCF7"/>
<name>A0A2I0WCF7_9ASPA</name>
<accession>A0A2I0WCF7</accession>
<dbReference type="Proteomes" id="UP000233837">
    <property type="component" value="Unassembled WGS sequence"/>
</dbReference>
<protein>
    <submittedName>
        <fullName evidence="1">Transcription factor GAMYB</fullName>
    </submittedName>
</protein>
<reference evidence="1 2" key="2">
    <citation type="journal article" date="2017" name="Nature">
        <title>The Apostasia genome and the evolution of orchids.</title>
        <authorList>
            <person name="Zhang G.Q."/>
            <person name="Liu K.W."/>
            <person name="Li Z."/>
            <person name="Lohaus R."/>
            <person name="Hsiao Y.Y."/>
            <person name="Niu S.C."/>
            <person name="Wang J.Y."/>
            <person name="Lin Y.C."/>
            <person name="Xu Q."/>
            <person name="Chen L.J."/>
            <person name="Yoshida K."/>
            <person name="Fujiwara S."/>
            <person name="Wang Z.W."/>
            <person name="Zhang Y.Q."/>
            <person name="Mitsuda N."/>
            <person name="Wang M."/>
            <person name="Liu G.H."/>
            <person name="Pecoraro L."/>
            <person name="Huang H.X."/>
            <person name="Xiao X.J."/>
            <person name="Lin M."/>
            <person name="Wu X.Y."/>
            <person name="Wu W.L."/>
            <person name="Chen Y.Y."/>
            <person name="Chang S.B."/>
            <person name="Sakamoto S."/>
            <person name="Ohme-Takagi M."/>
            <person name="Yagi M."/>
            <person name="Zeng S.J."/>
            <person name="Shen C.Y."/>
            <person name="Yeh C.M."/>
            <person name="Luo Y.B."/>
            <person name="Tsai W.C."/>
            <person name="Van de Peer Y."/>
            <person name="Liu Z.J."/>
        </authorList>
    </citation>
    <scope>NUCLEOTIDE SEQUENCE [LARGE SCALE GENOMIC DNA]</scope>
    <source>
        <tissue evidence="1">The whole plant</tissue>
    </source>
</reference>
<keyword evidence="2" id="KW-1185">Reference proteome</keyword>
<reference evidence="1 2" key="1">
    <citation type="journal article" date="2016" name="Sci. Rep.">
        <title>The Dendrobium catenatum Lindl. genome sequence provides insights into polysaccharide synthase, floral development and adaptive evolution.</title>
        <authorList>
            <person name="Zhang G.Q."/>
            <person name="Xu Q."/>
            <person name="Bian C."/>
            <person name="Tsai W.C."/>
            <person name="Yeh C.M."/>
            <person name="Liu K.W."/>
            <person name="Yoshida K."/>
            <person name="Zhang L.S."/>
            <person name="Chang S.B."/>
            <person name="Chen F."/>
            <person name="Shi Y."/>
            <person name="Su Y.Y."/>
            <person name="Zhang Y.Q."/>
            <person name="Chen L.J."/>
            <person name="Yin Y."/>
            <person name="Lin M."/>
            <person name="Huang H."/>
            <person name="Deng H."/>
            <person name="Wang Z.W."/>
            <person name="Zhu S.L."/>
            <person name="Zhao X."/>
            <person name="Deng C."/>
            <person name="Niu S.C."/>
            <person name="Huang J."/>
            <person name="Wang M."/>
            <person name="Liu G.H."/>
            <person name="Yang H.J."/>
            <person name="Xiao X.J."/>
            <person name="Hsiao Y.Y."/>
            <person name="Wu W.L."/>
            <person name="Chen Y.Y."/>
            <person name="Mitsuda N."/>
            <person name="Ohme-Takagi M."/>
            <person name="Luo Y.B."/>
            <person name="Van de Peer Y."/>
            <person name="Liu Z.J."/>
        </authorList>
    </citation>
    <scope>NUCLEOTIDE SEQUENCE [LARGE SCALE GENOMIC DNA]</scope>
    <source>
        <tissue evidence="1">The whole plant</tissue>
    </source>
</reference>
<organism evidence="1 2">
    <name type="scientific">Dendrobium catenatum</name>
    <dbReference type="NCBI Taxonomy" id="906689"/>
    <lineage>
        <taxon>Eukaryota</taxon>
        <taxon>Viridiplantae</taxon>
        <taxon>Streptophyta</taxon>
        <taxon>Embryophyta</taxon>
        <taxon>Tracheophyta</taxon>
        <taxon>Spermatophyta</taxon>
        <taxon>Magnoliopsida</taxon>
        <taxon>Liliopsida</taxon>
        <taxon>Asparagales</taxon>
        <taxon>Orchidaceae</taxon>
        <taxon>Epidendroideae</taxon>
        <taxon>Malaxideae</taxon>
        <taxon>Dendrobiinae</taxon>
        <taxon>Dendrobium</taxon>
    </lineage>
</organism>